<sequence>MYLYHSNLELSQTQIFQKYRQRYITSYGKDESIFVGYTGKLLKYAVNTDNKQFGQFNQTKLQKRFKFTNQQFSLAQLFNEDDGFLYFIGVKNQSIQIGQFLINDNSDKKNYEYITYQYLGSVIIRCCKLLLSIYNKTQ</sequence>
<proteinExistence type="predicted"/>
<name>A0A8S1NYS3_PARPR</name>
<evidence type="ECO:0000313" key="1">
    <source>
        <dbReference type="EMBL" id="CAD8096629.1"/>
    </source>
</evidence>
<keyword evidence="2" id="KW-1185">Reference proteome</keyword>
<evidence type="ECO:0000313" key="2">
    <source>
        <dbReference type="Proteomes" id="UP000688137"/>
    </source>
</evidence>
<dbReference type="Proteomes" id="UP000688137">
    <property type="component" value="Unassembled WGS sequence"/>
</dbReference>
<gene>
    <name evidence="1" type="ORF">PPRIM_AZ9-3.1.T1020011</name>
</gene>
<dbReference type="AlphaFoldDB" id="A0A8S1NYS3"/>
<reference evidence="1" key="1">
    <citation type="submission" date="2021-01" db="EMBL/GenBank/DDBJ databases">
        <authorList>
            <consortium name="Genoscope - CEA"/>
            <person name="William W."/>
        </authorList>
    </citation>
    <scope>NUCLEOTIDE SEQUENCE</scope>
</reference>
<dbReference type="EMBL" id="CAJJDM010000105">
    <property type="protein sequence ID" value="CAD8096629.1"/>
    <property type="molecule type" value="Genomic_DNA"/>
</dbReference>
<protein>
    <submittedName>
        <fullName evidence="1">Uncharacterized protein</fullName>
    </submittedName>
</protein>
<comment type="caution">
    <text evidence="1">The sequence shown here is derived from an EMBL/GenBank/DDBJ whole genome shotgun (WGS) entry which is preliminary data.</text>
</comment>
<accession>A0A8S1NYS3</accession>
<organism evidence="1 2">
    <name type="scientific">Paramecium primaurelia</name>
    <dbReference type="NCBI Taxonomy" id="5886"/>
    <lineage>
        <taxon>Eukaryota</taxon>
        <taxon>Sar</taxon>
        <taxon>Alveolata</taxon>
        <taxon>Ciliophora</taxon>
        <taxon>Intramacronucleata</taxon>
        <taxon>Oligohymenophorea</taxon>
        <taxon>Peniculida</taxon>
        <taxon>Parameciidae</taxon>
        <taxon>Paramecium</taxon>
    </lineage>
</organism>